<dbReference type="EMBL" id="JBHLTG010000005">
    <property type="protein sequence ID" value="MFC0680238.1"/>
    <property type="molecule type" value="Genomic_DNA"/>
</dbReference>
<dbReference type="Proteomes" id="UP001589896">
    <property type="component" value="Unassembled WGS sequence"/>
</dbReference>
<organism evidence="1 2">
    <name type="scientific">Lysobacter korlensis</name>
    <dbReference type="NCBI Taxonomy" id="553636"/>
    <lineage>
        <taxon>Bacteria</taxon>
        <taxon>Pseudomonadati</taxon>
        <taxon>Pseudomonadota</taxon>
        <taxon>Gammaproteobacteria</taxon>
        <taxon>Lysobacterales</taxon>
        <taxon>Lysobacteraceae</taxon>
        <taxon>Lysobacter</taxon>
    </lineage>
</organism>
<dbReference type="RefSeq" id="WP_386671800.1">
    <property type="nucleotide sequence ID" value="NZ_JBHLTG010000005.1"/>
</dbReference>
<evidence type="ECO:0000313" key="2">
    <source>
        <dbReference type="Proteomes" id="UP001589896"/>
    </source>
</evidence>
<comment type="caution">
    <text evidence="1">The sequence shown here is derived from an EMBL/GenBank/DDBJ whole genome shotgun (WGS) entry which is preliminary data.</text>
</comment>
<evidence type="ECO:0000313" key="1">
    <source>
        <dbReference type="EMBL" id="MFC0680238.1"/>
    </source>
</evidence>
<protein>
    <recommendedName>
        <fullName evidence="3">N-acetyltransferase domain-containing protein</fullName>
    </recommendedName>
</protein>
<accession>A0ABV6RTC9</accession>
<gene>
    <name evidence="1" type="ORF">ACFFGH_20580</name>
</gene>
<keyword evidence="2" id="KW-1185">Reference proteome</keyword>
<evidence type="ECO:0008006" key="3">
    <source>
        <dbReference type="Google" id="ProtNLM"/>
    </source>
</evidence>
<proteinExistence type="predicted"/>
<sequence length="238" mass="25651">MQQPDDALAAAAARNHADWCELIARSLRISTTRTDDLWAADVPMPQGHSDVVLLRPRAEPDWGAIRNATTGLTVVDSFADQELTGYGFGRVFEAEWIALAEVGAGASVEPVGIDGWQRVSRERFPDWLAEHGSLNELEPSILDVAEVVVLEWVVDGRFLAGAILHSSDGVIGLHDVFLGDGKRVDAWRSLAGLAHARFGHAPLVGFEPAASVAAPLAAGFRVVGPMRVWAHLEVREPA</sequence>
<name>A0ABV6RTC9_9GAMM</name>
<reference evidence="1 2" key="1">
    <citation type="submission" date="2024-09" db="EMBL/GenBank/DDBJ databases">
        <authorList>
            <person name="Sun Q."/>
            <person name="Mori K."/>
        </authorList>
    </citation>
    <scope>NUCLEOTIDE SEQUENCE [LARGE SCALE GENOMIC DNA]</scope>
    <source>
        <strain evidence="1 2">KCTC 23076</strain>
    </source>
</reference>